<dbReference type="Proteomes" id="UP000503349">
    <property type="component" value="Chromosome 10"/>
</dbReference>
<dbReference type="Gene3D" id="1.10.150.510">
    <property type="entry name" value="Receptor activity modifying family"/>
    <property type="match status" value="1"/>
</dbReference>
<evidence type="ECO:0000256" key="7">
    <source>
        <dbReference type="ARBA" id="ARBA00022989"/>
    </source>
</evidence>
<proteinExistence type="inferred from homology"/>
<evidence type="ECO:0000256" key="6">
    <source>
        <dbReference type="ARBA" id="ARBA00022729"/>
    </source>
</evidence>
<dbReference type="GO" id="GO:0031623">
    <property type="term" value="P:receptor internalization"/>
    <property type="evidence" value="ECO:0007669"/>
    <property type="project" value="TreeGrafter"/>
</dbReference>
<evidence type="ECO:0000256" key="4">
    <source>
        <dbReference type="ARBA" id="ARBA00022475"/>
    </source>
</evidence>
<dbReference type="GO" id="GO:0043235">
    <property type="term" value="C:receptor complex"/>
    <property type="evidence" value="ECO:0007669"/>
    <property type="project" value="TreeGrafter"/>
</dbReference>
<evidence type="ECO:0000256" key="11">
    <source>
        <dbReference type="SAM" id="Phobius"/>
    </source>
</evidence>
<reference evidence="14" key="2">
    <citation type="submission" date="2019-02" db="EMBL/GenBank/DDBJ databases">
        <title>Opniocepnalus argus Var Kimnra genome.</title>
        <authorList>
            <person name="Zhou C."/>
            <person name="Xiao S."/>
        </authorList>
    </citation>
    <scope>NUCLEOTIDE SEQUENCE [LARGE SCALE GENOMIC DNA]</scope>
</reference>
<dbReference type="AlphaFoldDB" id="A0A6G1PXR9"/>
<accession>A0A6G1PXR9</accession>
<dbReference type="Pfam" id="PF04901">
    <property type="entry name" value="RAMP"/>
    <property type="match status" value="1"/>
</dbReference>
<dbReference type="GO" id="GO:0032870">
    <property type="term" value="P:cellular response to hormone stimulus"/>
    <property type="evidence" value="ECO:0007669"/>
    <property type="project" value="TreeGrafter"/>
</dbReference>
<evidence type="ECO:0000256" key="9">
    <source>
        <dbReference type="ARBA" id="ARBA00023157"/>
    </source>
</evidence>
<evidence type="ECO:0000256" key="12">
    <source>
        <dbReference type="SAM" id="SignalP"/>
    </source>
</evidence>
<gene>
    <name evidence="13" type="ORF">EXN66_Car010806</name>
</gene>
<dbReference type="GO" id="GO:0007186">
    <property type="term" value="P:G protein-coupled receptor signaling pathway"/>
    <property type="evidence" value="ECO:0007669"/>
    <property type="project" value="TreeGrafter"/>
</dbReference>
<keyword evidence="4" id="KW-1003">Cell membrane</keyword>
<dbReference type="GO" id="GO:0015026">
    <property type="term" value="F:coreceptor activity"/>
    <property type="evidence" value="ECO:0007669"/>
    <property type="project" value="InterPro"/>
</dbReference>
<name>A0A6G1PXR9_CHAAH</name>
<keyword evidence="7 11" id="KW-1133">Transmembrane helix</keyword>
<keyword evidence="14" id="KW-1185">Reference proteome</keyword>
<keyword evidence="6 12" id="KW-0732">Signal</keyword>
<feature type="signal peptide" evidence="12">
    <location>
        <begin position="1"/>
        <end position="19"/>
    </location>
</feature>
<evidence type="ECO:0000256" key="3">
    <source>
        <dbReference type="ARBA" id="ARBA00022448"/>
    </source>
</evidence>
<reference evidence="13 14" key="1">
    <citation type="submission" date="2019-02" db="EMBL/GenBank/DDBJ databases">
        <title>Opniocepnalus argus genome.</title>
        <authorList>
            <person name="Zhou C."/>
            <person name="Xiao S."/>
        </authorList>
    </citation>
    <scope>NUCLEOTIDE SEQUENCE [LARGE SCALE GENOMIC DNA]</scope>
    <source>
        <strain evidence="13">OARG1902GOOAL</strain>
        <tissue evidence="13">Muscle</tissue>
    </source>
</reference>
<evidence type="ECO:0000256" key="2">
    <source>
        <dbReference type="ARBA" id="ARBA00007087"/>
    </source>
</evidence>
<evidence type="ECO:0000256" key="1">
    <source>
        <dbReference type="ARBA" id="ARBA00004251"/>
    </source>
</evidence>
<evidence type="ECO:0000256" key="8">
    <source>
        <dbReference type="ARBA" id="ARBA00023136"/>
    </source>
</evidence>
<dbReference type="GO" id="GO:0006886">
    <property type="term" value="P:intracellular protein transport"/>
    <property type="evidence" value="ECO:0007669"/>
    <property type="project" value="InterPro"/>
</dbReference>
<evidence type="ECO:0000313" key="13">
    <source>
        <dbReference type="EMBL" id="KAF3695130.1"/>
    </source>
</evidence>
<dbReference type="PANTHER" id="PTHR14076:SF7">
    <property type="entry name" value="RECEPTOR ACTIVITY-MODIFYING PROTEIN 1-LIKE"/>
    <property type="match status" value="1"/>
</dbReference>
<dbReference type="PANTHER" id="PTHR14076">
    <property type="entry name" value="RECEPTOR ACTIVITY MODIFYING PROTEIN RAMP"/>
    <property type="match status" value="1"/>
</dbReference>
<keyword evidence="5 11" id="KW-0812">Transmembrane</keyword>
<dbReference type="GO" id="GO:0072659">
    <property type="term" value="P:protein localization to plasma membrane"/>
    <property type="evidence" value="ECO:0007669"/>
    <property type="project" value="TreeGrafter"/>
</dbReference>
<dbReference type="GO" id="GO:0005886">
    <property type="term" value="C:plasma membrane"/>
    <property type="evidence" value="ECO:0007669"/>
    <property type="project" value="UniProtKB-SubCell"/>
</dbReference>
<comment type="similarity">
    <text evidence="2">Belongs to the RAMP family.</text>
</comment>
<keyword evidence="10 13" id="KW-0675">Receptor</keyword>
<keyword evidence="3" id="KW-0813">Transport</keyword>
<dbReference type="InterPro" id="IPR006985">
    <property type="entry name" value="RAMP"/>
</dbReference>
<dbReference type="GO" id="GO:0008277">
    <property type="term" value="P:regulation of G protein-coupled receptor signaling pathway"/>
    <property type="evidence" value="ECO:0007669"/>
    <property type="project" value="InterPro"/>
</dbReference>
<dbReference type="InterPro" id="IPR038126">
    <property type="entry name" value="RAMP_sf"/>
</dbReference>
<feature type="transmembrane region" description="Helical" evidence="11">
    <location>
        <begin position="109"/>
        <end position="132"/>
    </location>
</feature>
<dbReference type="GO" id="GO:0009986">
    <property type="term" value="C:cell surface"/>
    <property type="evidence" value="ECO:0007669"/>
    <property type="project" value="TreeGrafter"/>
</dbReference>
<comment type="subcellular location">
    <subcellularLocation>
        <location evidence="1">Cell membrane</location>
        <topology evidence="1">Single-pass type I membrane protein</topology>
    </subcellularLocation>
</comment>
<evidence type="ECO:0000313" key="14">
    <source>
        <dbReference type="Proteomes" id="UP000503349"/>
    </source>
</evidence>
<dbReference type="EMBL" id="CM015721">
    <property type="protein sequence ID" value="KAF3695130.1"/>
    <property type="molecule type" value="Genomic_DNA"/>
</dbReference>
<feature type="chain" id="PRO_5026277223" evidence="12">
    <location>
        <begin position="20"/>
        <end position="144"/>
    </location>
</feature>
<evidence type="ECO:0000256" key="5">
    <source>
        <dbReference type="ARBA" id="ARBA00022692"/>
    </source>
</evidence>
<protein>
    <submittedName>
        <fullName evidence="13">Receptor activity-modifying protein 1</fullName>
    </submittedName>
</protein>
<keyword evidence="8 11" id="KW-0472">Membrane</keyword>
<sequence>MVLTALLLPLILIWAGTAAKKVVPSCDQHMFDRNVYNCLSDFNRSMETSGYQDSCPWPTVRRFYIKLKYCVDDWVSASWCKGQGFLVDKVFLGVHQTYFSHCGHVHDPPLFTCIMLIVPVIIAAFLIPFLCINITTWMPRIYGH</sequence>
<evidence type="ECO:0000256" key="10">
    <source>
        <dbReference type="ARBA" id="ARBA00023170"/>
    </source>
</evidence>
<keyword evidence="9" id="KW-1015">Disulfide bond</keyword>
<dbReference type="GO" id="GO:0006816">
    <property type="term" value="P:calcium ion transport"/>
    <property type="evidence" value="ECO:0007669"/>
    <property type="project" value="TreeGrafter"/>
</dbReference>
<organism evidence="13 14">
    <name type="scientific">Channa argus</name>
    <name type="common">Northern snakehead</name>
    <name type="synonym">Ophicephalus argus</name>
    <dbReference type="NCBI Taxonomy" id="215402"/>
    <lineage>
        <taxon>Eukaryota</taxon>
        <taxon>Metazoa</taxon>
        <taxon>Chordata</taxon>
        <taxon>Craniata</taxon>
        <taxon>Vertebrata</taxon>
        <taxon>Euteleostomi</taxon>
        <taxon>Actinopterygii</taxon>
        <taxon>Neopterygii</taxon>
        <taxon>Teleostei</taxon>
        <taxon>Neoteleostei</taxon>
        <taxon>Acanthomorphata</taxon>
        <taxon>Anabantaria</taxon>
        <taxon>Anabantiformes</taxon>
        <taxon>Channoidei</taxon>
        <taxon>Channidae</taxon>
        <taxon>Channa</taxon>
    </lineage>
</organism>